<keyword evidence="7" id="KW-0653">Protein transport</keyword>
<dbReference type="Pfam" id="PF02472">
    <property type="entry name" value="ExbD"/>
    <property type="match status" value="1"/>
</dbReference>
<dbReference type="InterPro" id="IPR003400">
    <property type="entry name" value="ExbD"/>
</dbReference>
<evidence type="ECO:0000256" key="6">
    <source>
        <dbReference type="ARBA" id="ARBA00023136"/>
    </source>
</evidence>
<name>A0A074TI71_9RHOB</name>
<dbReference type="PANTHER" id="PTHR30558:SF3">
    <property type="entry name" value="BIOPOLYMER TRANSPORT PROTEIN EXBD-RELATED"/>
    <property type="match status" value="1"/>
</dbReference>
<keyword evidence="7" id="KW-0813">Transport</keyword>
<protein>
    <submittedName>
        <fullName evidence="9">Biopolymer transporter ExbD</fullName>
    </submittedName>
</protein>
<dbReference type="GO" id="GO:0015031">
    <property type="term" value="P:protein transport"/>
    <property type="evidence" value="ECO:0007669"/>
    <property type="project" value="UniProtKB-KW"/>
</dbReference>
<dbReference type="PANTHER" id="PTHR30558">
    <property type="entry name" value="EXBD MEMBRANE COMPONENT OF PMF-DRIVEN MACROMOLECULE IMPORT SYSTEM"/>
    <property type="match status" value="1"/>
</dbReference>
<evidence type="ECO:0000313" key="9">
    <source>
        <dbReference type="EMBL" id="KEP68713.1"/>
    </source>
</evidence>
<accession>A0A074TI71</accession>
<gene>
    <name evidence="9" type="ORF">DL1_09065</name>
</gene>
<dbReference type="GO" id="GO:0005886">
    <property type="term" value="C:plasma membrane"/>
    <property type="evidence" value="ECO:0007669"/>
    <property type="project" value="UniProtKB-SubCell"/>
</dbReference>
<dbReference type="eggNOG" id="COG0848">
    <property type="taxonomic scope" value="Bacteria"/>
</dbReference>
<evidence type="ECO:0000256" key="3">
    <source>
        <dbReference type="ARBA" id="ARBA00022475"/>
    </source>
</evidence>
<dbReference type="GO" id="GO:0022857">
    <property type="term" value="F:transmembrane transporter activity"/>
    <property type="evidence" value="ECO:0007669"/>
    <property type="project" value="InterPro"/>
</dbReference>
<keyword evidence="10" id="KW-1185">Reference proteome</keyword>
<dbReference type="Proteomes" id="UP000027725">
    <property type="component" value="Unassembled WGS sequence"/>
</dbReference>
<dbReference type="AlphaFoldDB" id="A0A074TI71"/>
<evidence type="ECO:0000313" key="10">
    <source>
        <dbReference type="Proteomes" id="UP000027725"/>
    </source>
</evidence>
<evidence type="ECO:0000256" key="1">
    <source>
        <dbReference type="ARBA" id="ARBA00004162"/>
    </source>
</evidence>
<evidence type="ECO:0000256" key="8">
    <source>
        <dbReference type="SAM" id="Phobius"/>
    </source>
</evidence>
<keyword evidence="5 8" id="KW-1133">Transmembrane helix</keyword>
<sequence length="147" mass="15491">MKIPAPHARRNSEDNVIPMINVVFLLLIFFLMTAQIAPPDSLDLTLPKAERAATGDSDLTLYVGADGTLAFRDVTGDPQALDALEVAYRALCPQAACATPPQLVIRADAALAARALPPILRALAARQITDIALATQPGATQPEPAAQ</sequence>
<comment type="similarity">
    <text evidence="2 7">Belongs to the ExbD/TolR family.</text>
</comment>
<reference evidence="9 10" key="1">
    <citation type="submission" date="2014-03" db="EMBL/GenBank/DDBJ databases">
        <title>The draft genome sequence of Thioclava dalianensis DLFJ1-1.</title>
        <authorList>
            <person name="Lai Q."/>
            <person name="Shao Z."/>
        </authorList>
    </citation>
    <scope>NUCLEOTIDE SEQUENCE [LARGE SCALE GENOMIC DNA]</scope>
    <source>
        <strain evidence="9 10">DLFJ1-1</strain>
    </source>
</reference>
<proteinExistence type="inferred from homology"/>
<keyword evidence="4 7" id="KW-0812">Transmembrane</keyword>
<organism evidence="9 10">
    <name type="scientific">Thioclava dalianensis</name>
    <dbReference type="NCBI Taxonomy" id="1185766"/>
    <lineage>
        <taxon>Bacteria</taxon>
        <taxon>Pseudomonadati</taxon>
        <taxon>Pseudomonadota</taxon>
        <taxon>Alphaproteobacteria</taxon>
        <taxon>Rhodobacterales</taxon>
        <taxon>Paracoccaceae</taxon>
        <taxon>Thioclava</taxon>
    </lineage>
</organism>
<dbReference type="STRING" id="1185766.SAMN05216224_107144"/>
<evidence type="ECO:0000256" key="2">
    <source>
        <dbReference type="ARBA" id="ARBA00005811"/>
    </source>
</evidence>
<dbReference type="EMBL" id="JHEH01000025">
    <property type="protein sequence ID" value="KEP68713.1"/>
    <property type="molecule type" value="Genomic_DNA"/>
</dbReference>
<evidence type="ECO:0000256" key="7">
    <source>
        <dbReference type="RuleBase" id="RU003879"/>
    </source>
</evidence>
<evidence type="ECO:0000256" key="5">
    <source>
        <dbReference type="ARBA" id="ARBA00022989"/>
    </source>
</evidence>
<feature type="transmembrane region" description="Helical" evidence="8">
    <location>
        <begin position="16"/>
        <end position="37"/>
    </location>
</feature>
<keyword evidence="3" id="KW-1003">Cell membrane</keyword>
<dbReference type="RefSeq" id="WP_051693619.1">
    <property type="nucleotide sequence ID" value="NZ_FOVB01000007.1"/>
</dbReference>
<comment type="caution">
    <text evidence="9">The sequence shown here is derived from an EMBL/GenBank/DDBJ whole genome shotgun (WGS) entry which is preliminary data.</text>
</comment>
<comment type="subcellular location">
    <subcellularLocation>
        <location evidence="1">Cell membrane</location>
        <topology evidence="1">Single-pass membrane protein</topology>
    </subcellularLocation>
    <subcellularLocation>
        <location evidence="7">Cell membrane</location>
        <topology evidence="7">Single-pass type II membrane protein</topology>
    </subcellularLocation>
</comment>
<evidence type="ECO:0000256" key="4">
    <source>
        <dbReference type="ARBA" id="ARBA00022692"/>
    </source>
</evidence>
<keyword evidence="6 8" id="KW-0472">Membrane</keyword>
<dbReference type="OrthoDB" id="8479787at2"/>